<feature type="coiled-coil region" evidence="1">
    <location>
        <begin position="645"/>
        <end position="686"/>
    </location>
</feature>
<feature type="coiled-coil region" evidence="1">
    <location>
        <begin position="441"/>
        <end position="515"/>
    </location>
</feature>
<name>A0ABN9TRJ6_9DINO</name>
<proteinExistence type="predicted"/>
<organism evidence="3 4">
    <name type="scientific">Prorocentrum cordatum</name>
    <dbReference type="NCBI Taxonomy" id="2364126"/>
    <lineage>
        <taxon>Eukaryota</taxon>
        <taxon>Sar</taxon>
        <taxon>Alveolata</taxon>
        <taxon>Dinophyceae</taxon>
        <taxon>Prorocentrales</taxon>
        <taxon>Prorocentraceae</taxon>
        <taxon>Prorocentrum</taxon>
    </lineage>
</organism>
<accession>A0ABN9TRJ6</accession>
<sequence length="766" mass="83305">MARRYPPPSLSLPRPPSPCRGNEARLRGRRAPPRRRGAPPGSGRAPLAGRLPRLRRHEVAQGREGRRAAQVGGEPAEADEKNEQKAYDKYACWCETITAKKATAITEAKATMRELGQEILTLKGKVATLTAEIQQLLADMAANEAAQKEATEIRSRENAAFQAETTELKQTLAALEKCIAVLVAATMPAGGPEAALLQQASRAQLAGRHLKDAIAAAPVGALSAVAPSRLSLLRSYAEQLSQGKAGYTPQSLTIQGILKEMYATFASDLESSMEDEAQKNTLFEALIATKQKEMVDMQASVKEKSAQKAEAEVMLAEATQAYDDTEAQLNHDVEFFDATKQACTTTAGDWSDRRALREEELAGVKKAIELLDSDDARTLFDTAIQDGHQGGHAASFVQISSDVGSPARLAFGALRAKAASAGSLRLARVAVRVAQAKAGHFDEVIKAIDEMIQEIDITEEQEDEKKIDQCNNEYAKINGTMADLSWKISKNEAKIAKLTVLIEDMEKELAETVESIADTHKMVEDLNATRAQENQDFLQAKTDDEDAIDLLSQARDALAKYYSNQSVDGMEVVTAGGEGRTVLLQEEPAAGPAFDVSEEQAPEVKFSGKGMRKVQAKGILAILSDIIEDLQGEIALGKKQEEVAQLEHEKQVAAAHALIESLEERKVNLETDIENKKEAKVEEEQAMATNKDDLQAEKDYLKDIKPDCDWIINNAPERRAKRRAELDGLNAAKAYLVGYKENSELGAGVAASQAGLLQGARLRARR</sequence>
<dbReference type="Proteomes" id="UP001189429">
    <property type="component" value="Unassembled WGS sequence"/>
</dbReference>
<feature type="region of interest" description="Disordered" evidence="2">
    <location>
        <begin position="1"/>
        <end position="81"/>
    </location>
</feature>
<keyword evidence="4" id="KW-1185">Reference proteome</keyword>
<comment type="caution">
    <text evidence="3">The sequence shown here is derived from an EMBL/GenBank/DDBJ whole genome shotgun (WGS) entry which is preliminary data.</text>
</comment>
<keyword evidence="1" id="KW-0175">Coiled coil</keyword>
<evidence type="ECO:0000256" key="2">
    <source>
        <dbReference type="SAM" id="MobiDB-lite"/>
    </source>
</evidence>
<reference evidence="3" key="1">
    <citation type="submission" date="2023-10" db="EMBL/GenBank/DDBJ databases">
        <authorList>
            <person name="Chen Y."/>
            <person name="Shah S."/>
            <person name="Dougan E. K."/>
            <person name="Thang M."/>
            <person name="Chan C."/>
        </authorList>
    </citation>
    <scope>NUCLEOTIDE SEQUENCE [LARGE SCALE GENOMIC DNA]</scope>
</reference>
<evidence type="ECO:0000313" key="4">
    <source>
        <dbReference type="Proteomes" id="UP001189429"/>
    </source>
</evidence>
<evidence type="ECO:0000256" key="1">
    <source>
        <dbReference type="SAM" id="Coils"/>
    </source>
</evidence>
<feature type="coiled-coil region" evidence="1">
    <location>
        <begin position="301"/>
        <end position="328"/>
    </location>
</feature>
<protein>
    <recommendedName>
        <fullName evidence="5">Dynein regulatory complex protein 10</fullName>
    </recommendedName>
</protein>
<gene>
    <name evidence="3" type="ORF">PCOR1329_LOCUS40944</name>
</gene>
<feature type="compositionally biased region" description="Low complexity" evidence="2">
    <location>
        <begin position="38"/>
        <end position="51"/>
    </location>
</feature>
<feature type="compositionally biased region" description="Basic residues" evidence="2">
    <location>
        <begin position="27"/>
        <end position="37"/>
    </location>
</feature>
<feature type="compositionally biased region" description="Basic and acidic residues" evidence="2">
    <location>
        <begin position="57"/>
        <end position="67"/>
    </location>
</feature>
<evidence type="ECO:0008006" key="5">
    <source>
        <dbReference type="Google" id="ProtNLM"/>
    </source>
</evidence>
<dbReference type="EMBL" id="CAUYUJ010014935">
    <property type="protein sequence ID" value="CAK0847848.1"/>
    <property type="molecule type" value="Genomic_DNA"/>
</dbReference>
<feature type="compositionally biased region" description="Pro residues" evidence="2">
    <location>
        <begin position="1"/>
        <end position="18"/>
    </location>
</feature>
<evidence type="ECO:0000313" key="3">
    <source>
        <dbReference type="EMBL" id="CAK0847848.1"/>
    </source>
</evidence>